<evidence type="ECO:0000256" key="2">
    <source>
        <dbReference type="SAM" id="SignalP"/>
    </source>
</evidence>
<evidence type="ECO:0000256" key="1">
    <source>
        <dbReference type="ARBA" id="ARBA00006865"/>
    </source>
</evidence>
<keyword evidence="5" id="KW-1185">Reference proteome</keyword>
<evidence type="ECO:0000259" key="3">
    <source>
        <dbReference type="PROSITE" id="PS51762"/>
    </source>
</evidence>
<dbReference type="Pfam" id="PF00722">
    <property type="entry name" value="Glyco_hydro_16"/>
    <property type="match status" value="1"/>
</dbReference>
<dbReference type="Gene3D" id="2.60.120.200">
    <property type="match status" value="1"/>
</dbReference>
<feature type="chain" id="PRO_5045441458" description="GH16 domain-containing protein" evidence="2">
    <location>
        <begin position="21"/>
        <end position="378"/>
    </location>
</feature>
<dbReference type="PROSITE" id="PS51762">
    <property type="entry name" value="GH16_2"/>
    <property type="match status" value="1"/>
</dbReference>
<dbReference type="InterPro" id="IPR013320">
    <property type="entry name" value="ConA-like_dom_sf"/>
</dbReference>
<sequence>MGWFYCVVTGVLALASLGAACTPSVTTVSGTHAPATVCSGDLIFSDDFNEFDLEKWQHENTLAGGGHWEFQYYNNNRTNSFTNNGLLHIRPSLIEGQFGSPFMTSGHLNIEGGAPADRCTDPRWWGCERTGSTTNILNPIKSARIRTVNSFSFRYGCVEVRAKLPAGDWLWPAIWLRPAFNAYGTWPASGEIDLVESRGNRDMLLNDVHIGTQEARSTLHYGPYSALNGWEKAHWLKRNLEGYDTQFHRYQLIWAPDFIRFSIDDEEVGRAVPGSGGFWEFGGFNTNPNIENPWRFGSKMAPFDQKFYIIMNVAVGGVSGYFPDGVTNPTPKPWLNGSPTAATDFWNGRKDWLPTWNLDVNDGEDASLQVDYVRVWAL</sequence>
<keyword evidence="2" id="KW-0732">Signal</keyword>
<proteinExistence type="inferred from homology"/>
<dbReference type="EMBL" id="JBEUOH010000007">
    <property type="protein sequence ID" value="KAL0892239.1"/>
    <property type="molecule type" value="Genomic_DNA"/>
</dbReference>
<dbReference type="InterPro" id="IPR000757">
    <property type="entry name" value="Beta-glucanase-like"/>
</dbReference>
<comment type="similarity">
    <text evidence="1">Belongs to the glycosyl hydrolase 16 family.</text>
</comment>
<dbReference type="SUPFAM" id="SSF49899">
    <property type="entry name" value="Concanavalin A-like lectins/glucanases"/>
    <property type="match status" value="1"/>
</dbReference>
<dbReference type="CDD" id="cd08024">
    <property type="entry name" value="GH16_CCF"/>
    <property type="match status" value="1"/>
</dbReference>
<evidence type="ECO:0000313" key="5">
    <source>
        <dbReference type="Proteomes" id="UP001549920"/>
    </source>
</evidence>
<dbReference type="PANTHER" id="PTHR10963">
    <property type="entry name" value="GLYCOSYL HYDROLASE-RELATED"/>
    <property type="match status" value="1"/>
</dbReference>
<evidence type="ECO:0000313" key="4">
    <source>
        <dbReference type="EMBL" id="KAL0892239.1"/>
    </source>
</evidence>
<feature type="domain" description="GH16" evidence="3">
    <location>
        <begin position="26"/>
        <end position="378"/>
    </location>
</feature>
<feature type="signal peptide" evidence="2">
    <location>
        <begin position="1"/>
        <end position="20"/>
    </location>
</feature>
<comment type="caution">
    <text evidence="4">The sequence shown here is derived from an EMBL/GenBank/DDBJ whole genome shotgun (WGS) entry which is preliminary data.</text>
</comment>
<dbReference type="InterPro" id="IPR050546">
    <property type="entry name" value="Glycosyl_Hydrlase_16"/>
</dbReference>
<dbReference type="Proteomes" id="UP001549920">
    <property type="component" value="Unassembled WGS sequence"/>
</dbReference>
<accession>A0ABR3I7Q5</accession>
<organism evidence="4 5">
    <name type="scientific">Loxostege sticticalis</name>
    <name type="common">Beet webworm moth</name>
    <dbReference type="NCBI Taxonomy" id="481309"/>
    <lineage>
        <taxon>Eukaryota</taxon>
        <taxon>Metazoa</taxon>
        <taxon>Ecdysozoa</taxon>
        <taxon>Arthropoda</taxon>
        <taxon>Hexapoda</taxon>
        <taxon>Insecta</taxon>
        <taxon>Pterygota</taxon>
        <taxon>Neoptera</taxon>
        <taxon>Endopterygota</taxon>
        <taxon>Lepidoptera</taxon>
        <taxon>Glossata</taxon>
        <taxon>Ditrysia</taxon>
        <taxon>Pyraloidea</taxon>
        <taxon>Crambidae</taxon>
        <taxon>Pyraustinae</taxon>
        <taxon>Loxostege</taxon>
    </lineage>
</organism>
<reference evidence="4 5" key="1">
    <citation type="submission" date="2024-06" db="EMBL/GenBank/DDBJ databases">
        <title>A chromosome-level genome assembly of beet webworm, Loxostege sticticalis.</title>
        <authorList>
            <person name="Zhang Y."/>
        </authorList>
    </citation>
    <scope>NUCLEOTIDE SEQUENCE [LARGE SCALE GENOMIC DNA]</scope>
    <source>
        <strain evidence="4">AQ026</strain>
        <tissue evidence="4">Whole body</tissue>
    </source>
</reference>
<name>A0ABR3I7Q5_LOXSC</name>
<dbReference type="PANTHER" id="PTHR10963:SF55">
    <property type="entry name" value="GLYCOSIDE HYDROLASE FAMILY 16 PROTEIN"/>
    <property type="match status" value="1"/>
</dbReference>
<protein>
    <recommendedName>
        <fullName evidence="3">GH16 domain-containing protein</fullName>
    </recommendedName>
</protein>
<gene>
    <name evidence="4" type="ORF">ABMA27_015424</name>
</gene>